<dbReference type="Proteomes" id="UP000295416">
    <property type="component" value="Unassembled WGS sequence"/>
</dbReference>
<sequence>MIHLSRGVYLSHLMDSKVKIVYKGNNLCDLYINDEYKGLAPFDYTKKALNSLENKEAQQDAKPVMKNYAFKELKTEIDMSV</sequence>
<dbReference type="EMBL" id="SLXK01000006">
    <property type="protein sequence ID" value="TCP30236.1"/>
    <property type="molecule type" value="Genomic_DNA"/>
</dbReference>
<comment type="caution">
    <text evidence="1">The sequence shown here is derived from an EMBL/GenBank/DDBJ whole genome shotgun (WGS) entry which is preliminary data.</text>
</comment>
<dbReference type="AlphaFoldDB" id="A0A4V2SN97"/>
<dbReference type="OrthoDB" id="2970370at2"/>
<dbReference type="RefSeq" id="WP_132744793.1">
    <property type="nucleotide sequence ID" value="NZ_SLXK01000006.1"/>
</dbReference>
<proteinExistence type="predicted"/>
<keyword evidence="2" id="KW-1185">Reference proteome</keyword>
<gene>
    <name evidence="1" type="ORF">EV207_10659</name>
</gene>
<name>A0A4V2SN97_9BACL</name>
<organism evidence="1 2">
    <name type="scientific">Scopulibacillus darangshiensis</name>
    <dbReference type="NCBI Taxonomy" id="442528"/>
    <lineage>
        <taxon>Bacteria</taxon>
        <taxon>Bacillati</taxon>
        <taxon>Bacillota</taxon>
        <taxon>Bacilli</taxon>
        <taxon>Bacillales</taxon>
        <taxon>Sporolactobacillaceae</taxon>
        <taxon>Scopulibacillus</taxon>
    </lineage>
</organism>
<protein>
    <submittedName>
        <fullName evidence="1">Uncharacterized protein</fullName>
    </submittedName>
</protein>
<evidence type="ECO:0000313" key="2">
    <source>
        <dbReference type="Proteomes" id="UP000295416"/>
    </source>
</evidence>
<reference evidence="1 2" key="1">
    <citation type="submission" date="2019-03" db="EMBL/GenBank/DDBJ databases">
        <title>Genomic Encyclopedia of Type Strains, Phase IV (KMG-IV): sequencing the most valuable type-strain genomes for metagenomic binning, comparative biology and taxonomic classification.</title>
        <authorList>
            <person name="Goeker M."/>
        </authorList>
    </citation>
    <scope>NUCLEOTIDE SEQUENCE [LARGE SCALE GENOMIC DNA]</scope>
    <source>
        <strain evidence="1 2">DSM 19377</strain>
    </source>
</reference>
<accession>A0A4V2SN97</accession>
<evidence type="ECO:0000313" key="1">
    <source>
        <dbReference type="EMBL" id="TCP30236.1"/>
    </source>
</evidence>